<dbReference type="InterPro" id="IPR026442">
    <property type="entry name" value="IPTL_CTERM"/>
</dbReference>
<dbReference type="Pfam" id="PF18203">
    <property type="entry name" value="IPTL-CTERM"/>
    <property type="match status" value="1"/>
</dbReference>
<dbReference type="Gene3D" id="2.60.40.2030">
    <property type="match status" value="1"/>
</dbReference>
<feature type="transmembrane region" description="Helical" evidence="1">
    <location>
        <begin position="706"/>
        <end position="726"/>
    </location>
</feature>
<proteinExistence type="predicted"/>
<sequence>MKKLTNMLSIFRHSHKATAIAVTALSVSIDAFAAAGAPLPRCDASTASFYLMRYSSPAAVGTPPTTNLSLATVPATGAVALSQIWNAAAAPTVSPREIPLAPATAPLPAGASVAGGMGNDGYIYAIRAVDGDNKWDTSPAAGWGSGQGGGWRTHTRIYELFRYGRDGVDNLGIVDGLGPYLTSTDPSGTSVPGALDARLGPNFNAADVDPVTGILYVASFQTGGSLNRVFRVDVTQTPPNVVSTLTLSANIPGGQSGDFAIDAAGQWAYGVAITSSIFAQNYRFNLSSGAVESLGSSYISASFGGAARLPNDATKLAFFGTSTRIMTIPAGTLGSSQATATANGGDAASCLPKFVATLQCTPTDLVDSAGQVANCTVTINQPAPLGGLSIALAPPPANSRYTTTCGSAISVAAGETLASCTITATENTVPADGDVSATLQLATPDAMADYVLGTPIAATVTVRNDDLPSVEVSCTPNSLVDADSQVAVCTITSDVPSPVGGMTIRLTSPISGPRFSTTCGNSAVIEAGASSTTCTITATPNTVVGDGDVTVSLALATPATGAGYQLGTPNQASILIRDDDVALSPPLANVACTPSSLVDSADQVSICIITLSAPAPAGGLNVAITAPADNSRYSTTCASPLAVAAGASTASCTITATPNIVAGDGSVTALLQLQPGTGYGLGAKVKDTVSVNDDDQFAVAAPIPSLGQWALAVLSLILGGLAAVGLRRSPLR</sequence>
<dbReference type="AlphaFoldDB" id="A0A644ZQS5"/>
<accession>A0A644ZQS5</accession>
<protein>
    <recommendedName>
        <fullName evidence="2">IPTL-CTERM protein sorting domain-containing protein</fullName>
    </recommendedName>
</protein>
<name>A0A644ZQS5_9ZZZZ</name>
<dbReference type="NCBIfam" id="TIGR04174">
    <property type="entry name" value="IPTL_CTERM"/>
    <property type="match status" value="1"/>
</dbReference>
<comment type="caution">
    <text evidence="3">The sequence shown here is derived from an EMBL/GenBank/DDBJ whole genome shotgun (WGS) entry which is preliminary data.</text>
</comment>
<organism evidence="3">
    <name type="scientific">bioreactor metagenome</name>
    <dbReference type="NCBI Taxonomy" id="1076179"/>
    <lineage>
        <taxon>unclassified sequences</taxon>
        <taxon>metagenomes</taxon>
        <taxon>ecological metagenomes</taxon>
    </lineage>
</organism>
<keyword evidence="1" id="KW-0472">Membrane</keyword>
<dbReference type="SUPFAM" id="SSF141072">
    <property type="entry name" value="CalX-like"/>
    <property type="match status" value="2"/>
</dbReference>
<gene>
    <name evidence="3" type="ORF">SDC9_89398</name>
</gene>
<keyword evidence="1" id="KW-0812">Transmembrane</keyword>
<evidence type="ECO:0000313" key="3">
    <source>
        <dbReference type="EMBL" id="MPM42728.1"/>
    </source>
</evidence>
<dbReference type="InterPro" id="IPR038081">
    <property type="entry name" value="CalX-like_sf"/>
</dbReference>
<evidence type="ECO:0000256" key="1">
    <source>
        <dbReference type="SAM" id="Phobius"/>
    </source>
</evidence>
<dbReference type="EMBL" id="VSSQ01009836">
    <property type="protein sequence ID" value="MPM42728.1"/>
    <property type="molecule type" value="Genomic_DNA"/>
</dbReference>
<reference evidence="3" key="1">
    <citation type="submission" date="2019-08" db="EMBL/GenBank/DDBJ databases">
        <authorList>
            <person name="Kucharzyk K."/>
            <person name="Murdoch R.W."/>
            <person name="Higgins S."/>
            <person name="Loffler F."/>
        </authorList>
    </citation>
    <scope>NUCLEOTIDE SEQUENCE</scope>
</reference>
<evidence type="ECO:0000259" key="2">
    <source>
        <dbReference type="Pfam" id="PF18203"/>
    </source>
</evidence>
<feature type="domain" description="IPTL-CTERM protein sorting" evidence="2">
    <location>
        <begin position="701"/>
        <end position="728"/>
    </location>
</feature>
<keyword evidence="1" id="KW-1133">Transmembrane helix</keyword>